<dbReference type="InterPro" id="IPR018389">
    <property type="entry name" value="DctP_fam"/>
</dbReference>
<dbReference type="NCBIfam" id="NF037995">
    <property type="entry name" value="TRAP_S1"/>
    <property type="match status" value="1"/>
</dbReference>
<keyword evidence="1" id="KW-0732">Signal</keyword>
<sequence length="383" mass="42418">MKRREFLELAAKGALGVGALGLVGCNAQQSGSTENAQEIQQEAANDNALPELEWQMATSWPPSLDTIYGGAVIFAERVTELTGGKFRIQARAAGELAPGLQVLDVVAQGAVPIGHTASYYYVGKTPAVAFGTSVPFGLTAQQQNAWLYEGGGLDLLQELYRERFNVIQFPAGNTGVQMGGWFRKEISTPDDMRGLKMRIPGLGGQVMDRLGVTVQVLPGGEIFQALQTGAIDAAEWVGPYDDEKLGLHKAAKFYYYPGWWEPGPTLEVQVNLDEWNKLPDVYKAAIRTAAFEANMVMLARYDARNNEALQRLLNEGVELRPYSDEILKAAEEAAFSLYDELSQQDADFKSIFEQWKQFREGIYRWHSTNEVSFAKYYSKPFTG</sequence>
<dbReference type="GO" id="GO:0046872">
    <property type="term" value="F:metal ion binding"/>
    <property type="evidence" value="ECO:0007669"/>
    <property type="project" value="UniProtKB-KW"/>
</dbReference>
<dbReference type="EMBL" id="LGKN01000003">
    <property type="protein sequence ID" value="KPL89449.1"/>
    <property type="molecule type" value="Genomic_DNA"/>
</dbReference>
<dbReference type="InterPro" id="IPR041722">
    <property type="entry name" value="TakP/all3028"/>
</dbReference>
<evidence type="ECO:0000256" key="2">
    <source>
        <dbReference type="PIRSR" id="PIRSR039026-1"/>
    </source>
</evidence>
<organism evidence="4 5">
    <name type="scientific">Ardenticatena maritima</name>
    <dbReference type="NCBI Taxonomy" id="872965"/>
    <lineage>
        <taxon>Bacteria</taxon>
        <taxon>Bacillati</taxon>
        <taxon>Chloroflexota</taxon>
        <taxon>Ardenticatenia</taxon>
        <taxon>Ardenticatenales</taxon>
        <taxon>Ardenticatenaceae</taxon>
        <taxon>Ardenticatena</taxon>
    </lineage>
</organism>
<dbReference type="Pfam" id="PF03480">
    <property type="entry name" value="DctP"/>
    <property type="match status" value="1"/>
</dbReference>
<proteinExistence type="predicted"/>
<feature type="binding site" evidence="3">
    <location>
        <position position="236"/>
    </location>
    <ligand>
        <name>Na(+)</name>
        <dbReference type="ChEBI" id="CHEBI:29101"/>
    </ligand>
</feature>
<dbReference type="Gene3D" id="3.40.190.170">
    <property type="entry name" value="Bacterial extracellular solute-binding protein, family 7"/>
    <property type="match status" value="1"/>
</dbReference>
<dbReference type="InterPro" id="IPR026289">
    <property type="entry name" value="SBP_TakP-like"/>
</dbReference>
<feature type="binding site" evidence="3">
    <location>
        <position position="235"/>
    </location>
    <ligand>
        <name>substrate</name>
    </ligand>
</feature>
<feature type="binding site" evidence="3">
    <location>
        <position position="261"/>
    </location>
    <ligand>
        <name>substrate</name>
    </ligand>
</feature>
<dbReference type="InterPro" id="IPR038404">
    <property type="entry name" value="TRAP_DctP_sf"/>
</dbReference>
<feature type="binding site" evidence="2">
    <location>
        <position position="177"/>
    </location>
    <ligand>
        <name>substrate</name>
    </ligand>
</feature>
<feature type="binding site" evidence="2">
    <location>
        <position position="198"/>
    </location>
    <ligand>
        <name>substrate</name>
    </ligand>
</feature>
<dbReference type="PANTHER" id="PTHR33376">
    <property type="match status" value="1"/>
</dbReference>
<reference evidence="4 5" key="1">
    <citation type="submission" date="2015-07" db="EMBL/GenBank/DDBJ databases">
        <title>Whole genome sequence of Ardenticatena maritima DSM 23922.</title>
        <authorList>
            <person name="Hemp J."/>
            <person name="Ward L.M."/>
            <person name="Pace L.A."/>
            <person name="Fischer W.W."/>
        </authorList>
    </citation>
    <scope>NUCLEOTIDE SEQUENCE [LARGE SCALE GENOMIC DNA]</scope>
    <source>
        <strain evidence="4 5">110S</strain>
    </source>
</reference>
<dbReference type="PATRIC" id="fig|872965.6.peg.583"/>
<dbReference type="GO" id="GO:0015849">
    <property type="term" value="P:organic acid transport"/>
    <property type="evidence" value="ECO:0007669"/>
    <property type="project" value="InterPro"/>
</dbReference>
<accession>A0A0P6Y0P5</accession>
<evidence type="ECO:0000256" key="1">
    <source>
        <dbReference type="ARBA" id="ARBA00022729"/>
    </source>
</evidence>
<dbReference type="AlphaFoldDB" id="A0A0P6Y0P5"/>
<dbReference type="RefSeq" id="WP_060687190.1">
    <property type="nucleotide sequence ID" value="NZ_LGKN01000003.1"/>
</dbReference>
<dbReference type="Proteomes" id="UP000050502">
    <property type="component" value="Unassembled WGS sequence"/>
</dbReference>
<dbReference type="CDD" id="cd13682">
    <property type="entry name" value="PBP2_TRAP_alpha-ketoacid"/>
    <property type="match status" value="1"/>
</dbReference>
<dbReference type="PANTHER" id="PTHR33376:SF5">
    <property type="entry name" value="EXTRACYTOPLASMIC SOLUTE RECEPTOR PROTEIN"/>
    <property type="match status" value="1"/>
</dbReference>
<dbReference type="PIRSF" id="PIRSF039026">
    <property type="entry name" value="SiaP"/>
    <property type="match status" value="1"/>
</dbReference>
<dbReference type="GO" id="GO:0043177">
    <property type="term" value="F:organic acid binding"/>
    <property type="evidence" value="ECO:0007669"/>
    <property type="project" value="InterPro"/>
</dbReference>
<name>A0A0P6Y0P5_9CHLR</name>
<keyword evidence="3" id="KW-0479">Metal-binding</keyword>
<dbReference type="GO" id="GO:0055085">
    <property type="term" value="P:transmembrane transport"/>
    <property type="evidence" value="ECO:0007669"/>
    <property type="project" value="InterPro"/>
</dbReference>
<gene>
    <name evidence="4" type="ORF">SE16_03135</name>
</gene>
<evidence type="ECO:0000313" key="4">
    <source>
        <dbReference type="EMBL" id="KPL89449.1"/>
    </source>
</evidence>
<dbReference type="GO" id="GO:0031317">
    <property type="term" value="C:tripartite ATP-independent periplasmic transporter complex"/>
    <property type="evidence" value="ECO:0007669"/>
    <property type="project" value="InterPro"/>
</dbReference>
<evidence type="ECO:0000256" key="3">
    <source>
        <dbReference type="PIRSR" id="PIRSR039026-2"/>
    </source>
</evidence>
<dbReference type="PROSITE" id="PS51257">
    <property type="entry name" value="PROKAR_LIPOPROTEIN"/>
    <property type="match status" value="1"/>
</dbReference>
<comment type="caution">
    <text evidence="4">The sequence shown here is derived from an EMBL/GenBank/DDBJ whole genome shotgun (WGS) entry which is preliminary data.</text>
</comment>
<evidence type="ECO:0000313" key="5">
    <source>
        <dbReference type="Proteomes" id="UP000050502"/>
    </source>
</evidence>
<protein>
    <submittedName>
        <fullName evidence="4">ABC transporter substrate-binding protein</fullName>
    </submittedName>
</protein>
<dbReference type="Gene3D" id="3.40.190.10">
    <property type="entry name" value="Periplasmic binding protein-like II"/>
    <property type="match status" value="1"/>
</dbReference>